<dbReference type="Gene3D" id="1.10.45.10">
    <property type="entry name" value="Vanillyl-alcohol Oxidase, Chain A, domain 4"/>
    <property type="match status" value="1"/>
</dbReference>
<evidence type="ECO:0000256" key="1">
    <source>
        <dbReference type="ARBA" id="ARBA00023002"/>
    </source>
</evidence>
<dbReference type="InterPro" id="IPR016169">
    <property type="entry name" value="FAD-bd_PCMH_sub2"/>
</dbReference>
<dbReference type="OrthoDB" id="196777at2157"/>
<dbReference type="Proteomes" id="UP000010878">
    <property type="component" value="Chromosome"/>
</dbReference>
<reference evidence="4 5" key="1">
    <citation type="submission" date="2012-11" db="EMBL/GenBank/DDBJ databases">
        <title>FINISHED of Natronococcus occultus SP4, DSM 3396.</title>
        <authorList>
            <consortium name="DOE Joint Genome Institute"/>
            <person name="Eisen J."/>
            <person name="Huntemann M."/>
            <person name="Wei C.-L."/>
            <person name="Han J."/>
            <person name="Detter J.C."/>
            <person name="Han C."/>
            <person name="Tapia R."/>
            <person name="Chen A."/>
            <person name="Kyrpides N."/>
            <person name="Mavromatis K."/>
            <person name="Markowitz V."/>
            <person name="Szeto E."/>
            <person name="Ivanova N."/>
            <person name="Mikhailova N."/>
            <person name="Ovchinnikova G."/>
            <person name="Pagani I."/>
            <person name="Pati A."/>
            <person name="Goodwin L."/>
            <person name="Nordberg H.P."/>
            <person name="Cantor M.N."/>
            <person name="Hua S.X."/>
            <person name="Woyke T."/>
            <person name="Eisen J."/>
            <person name="Klenk H.-P."/>
            <person name="Klenk H.-P."/>
        </authorList>
    </citation>
    <scope>NUCLEOTIDE SEQUENCE [LARGE SCALE GENOMIC DNA]</scope>
    <source>
        <strain evidence="4 5">SP4</strain>
    </source>
</reference>
<dbReference type="GO" id="GO:0003885">
    <property type="term" value="F:D-arabinono-1,4-lactone oxidase activity"/>
    <property type="evidence" value="ECO:0007669"/>
    <property type="project" value="InterPro"/>
</dbReference>
<evidence type="ECO:0000259" key="3">
    <source>
        <dbReference type="PROSITE" id="PS51387"/>
    </source>
</evidence>
<dbReference type="SUPFAM" id="SSF56176">
    <property type="entry name" value="FAD-binding/transporter-associated domain-like"/>
    <property type="match status" value="1"/>
</dbReference>
<dbReference type="Gene3D" id="3.30.70.2520">
    <property type="match status" value="1"/>
</dbReference>
<dbReference type="InterPro" id="IPR006094">
    <property type="entry name" value="Oxid_FAD_bind_N"/>
</dbReference>
<keyword evidence="5" id="KW-1185">Reference proteome</keyword>
<dbReference type="Gene3D" id="3.30.43.10">
    <property type="entry name" value="Uridine Diphospho-n-acetylenolpyruvylglucosamine Reductase, domain 2"/>
    <property type="match status" value="1"/>
</dbReference>
<protein>
    <submittedName>
        <fullName evidence="4">FAD/FMN-dependent dehydrogenase</fullName>
    </submittedName>
</protein>
<dbReference type="GO" id="GO:0071949">
    <property type="term" value="F:FAD binding"/>
    <property type="evidence" value="ECO:0007669"/>
    <property type="project" value="InterPro"/>
</dbReference>
<dbReference type="eggNOG" id="arCOG00337">
    <property type="taxonomic scope" value="Archaea"/>
</dbReference>
<evidence type="ECO:0000313" key="5">
    <source>
        <dbReference type="Proteomes" id="UP000010878"/>
    </source>
</evidence>
<dbReference type="PIRSF" id="PIRSF000136">
    <property type="entry name" value="LGO_GLO"/>
    <property type="match status" value="1"/>
</dbReference>
<dbReference type="GeneID" id="14402573"/>
<dbReference type="GO" id="GO:0016020">
    <property type="term" value="C:membrane"/>
    <property type="evidence" value="ECO:0007669"/>
    <property type="project" value="InterPro"/>
</dbReference>
<dbReference type="Pfam" id="PF01565">
    <property type="entry name" value="FAD_binding_4"/>
    <property type="match status" value="1"/>
</dbReference>
<feature type="domain" description="FAD-binding PCMH-type" evidence="3">
    <location>
        <begin position="26"/>
        <end position="196"/>
    </location>
</feature>
<dbReference type="PROSITE" id="PS51387">
    <property type="entry name" value="FAD_PCMH"/>
    <property type="match status" value="1"/>
</dbReference>
<evidence type="ECO:0000256" key="2">
    <source>
        <dbReference type="SAM" id="MobiDB-lite"/>
    </source>
</evidence>
<dbReference type="InterPro" id="IPR036318">
    <property type="entry name" value="FAD-bd_PCMH-like_sf"/>
</dbReference>
<gene>
    <name evidence="4" type="ORF">Natoc_3725</name>
</gene>
<dbReference type="KEGG" id="nou:Natoc_3725"/>
<dbReference type="InterPro" id="IPR016171">
    <property type="entry name" value="Vanillyl_alc_oxidase_C-sub2"/>
</dbReference>
<accession>L0K4G6</accession>
<dbReference type="InterPro" id="IPR016167">
    <property type="entry name" value="FAD-bd_PCMH_sub1"/>
</dbReference>
<dbReference type="HOGENOM" id="CLU_003896_4_3_2"/>
<dbReference type="InterPro" id="IPR007173">
    <property type="entry name" value="ALO_C"/>
</dbReference>
<dbReference type="PANTHER" id="PTHR43762">
    <property type="entry name" value="L-GULONOLACTONE OXIDASE"/>
    <property type="match status" value="1"/>
</dbReference>
<dbReference type="AlphaFoldDB" id="L0K4G6"/>
<dbReference type="InterPro" id="IPR016166">
    <property type="entry name" value="FAD-bd_PCMH"/>
</dbReference>
<dbReference type="STRING" id="694430.Natoc_3725"/>
<evidence type="ECO:0000313" key="4">
    <source>
        <dbReference type="EMBL" id="AGB39440.1"/>
    </source>
</evidence>
<keyword evidence="1" id="KW-0560">Oxidoreductase</keyword>
<organism evidence="4 5">
    <name type="scientific">Natronococcus occultus SP4</name>
    <dbReference type="NCBI Taxonomy" id="694430"/>
    <lineage>
        <taxon>Archaea</taxon>
        <taxon>Methanobacteriati</taxon>
        <taxon>Methanobacteriota</taxon>
        <taxon>Stenosarchaea group</taxon>
        <taxon>Halobacteria</taxon>
        <taxon>Halobacteriales</taxon>
        <taxon>Natrialbaceae</taxon>
        <taxon>Natronococcus</taxon>
    </lineage>
</organism>
<dbReference type="Gene3D" id="3.30.465.10">
    <property type="match status" value="1"/>
</dbReference>
<name>L0K4G6_9EURY</name>
<dbReference type="EMBL" id="CP003929">
    <property type="protein sequence ID" value="AGB39440.1"/>
    <property type="molecule type" value="Genomic_DNA"/>
</dbReference>
<proteinExistence type="predicted"/>
<dbReference type="PANTHER" id="PTHR43762:SF1">
    <property type="entry name" value="D-ARABINONO-1,4-LACTONE OXIDASE"/>
    <property type="match status" value="1"/>
</dbReference>
<feature type="region of interest" description="Disordered" evidence="2">
    <location>
        <begin position="413"/>
        <end position="434"/>
    </location>
</feature>
<sequence length="434" mass="48919">MGPESDEEITDEDADAEEWTNWSGSVSFQPAQILEPESESELQEIVRRCAEEDRTVRVAGAGHSWTPVVRTDDVVVSLTNLTGVVSHDSEAKTATLYAGTTLEEAGTELHDRNLALPNLGDVTMQTVAGAFGTGTHGTGPEFENLAGSFVGGRMVTGTGEIREFDADSDPDLLRAARVSLGTLGIFTEVTLDLQTTYKLQRREYCTSWRECRDHLPDLIEENRNFDCYWYPRSDEVKLRLLNAPGGGTDHEDLSYATLVEDQTGWWQETIPEHDDIGREFDEMEYAVPIEDGFDCLEEVRERVRENWRADVGWRLLVRTVAADDAMLSTEYDRDVMTISCIQNAELDHWPYFEDVEPIFHEYDGRPHWGKKHTLRAPELSELYPEWERFQALRRELDPGGVFMTDYLEELLGATAGDGEQTDDAPTAEPVEGEP</sequence>
<dbReference type="Pfam" id="PF04030">
    <property type="entry name" value="ALO"/>
    <property type="match status" value="1"/>
</dbReference>
<dbReference type="InterPro" id="IPR010031">
    <property type="entry name" value="FAD_lactone_oxidase-like"/>
</dbReference>
<dbReference type="RefSeq" id="WP_015322874.1">
    <property type="nucleotide sequence ID" value="NC_019974.1"/>
</dbReference>